<dbReference type="OrthoDB" id="5282002at2759"/>
<feature type="domain" description="Mitochondrial splicing suppressor 51-like C-terminal" evidence="1">
    <location>
        <begin position="34"/>
        <end position="194"/>
    </location>
</feature>
<dbReference type="PANTHER" id="PTHR47570:SF1">
    <property type="entry name" value="ZINC ION BINDING PROTEIN"/>
    <property type="match status" value="1"/>
</dbReference>
<dbReference type="AlphaFoldDB" id="A0A9N7NKU5"/>
<dbReference type="InterPro" id="IPR046824">
    <property type="entry name" value="Mss51-like_C"/>
</dbReference>
<accession>A0A9N7NKU5</accession>
<proteinExistence type="predicted"/>
<reference evidence="2" key="1">
    <citation type="submission" date="2019-12" db="EMBL/GenBank/DDBJ databases">
        <authorList>
            <person name="Scholes J."/>
        </authorList>
    </citation>
    <scope>NUCLEOTIDE SEQUENCE</scope>
</reference>
<evidence type="ECO:0000259" key="1">
    <source>
        <dbReference type="Pfam" id="PF20179"/>
    </source>
</evidence>
<dbReference type="Proteomes" id="UP001153555">
    <property type="component" value="Unassembled WGS sequence"/>
</dbReference>
<gene>
    <name evidence="2" type="ORF">SHERM_28943</name>
</gene>
<dbReference type="Pfam" id="PF20179">
    <property type="entry name" value="MSS51_C"/>
    <property type="match status" value="1"/>
</dbReference>
<evidence type="ECO:0000313" key="2">
    <source>
        <dbReference type="EMBL" id="CAA0833685.1"/>
    </source>
</evidence>
<evidence type="ECO:0000313" key="3">
    <source>
        <dbReference type="Proteomes" id="UP001153555"/>
    </source>
</evidence>
<name>A0A9N7NKU5_STRHE</name>
<sequence>MECAGKGSRTPCCGPPTRRCHRCQAVAYCSLAHQLAVFGELQALFPGVKVHIDLVGPAIPQIRDGERIDLNSYIQCNEMDCGCKHPVEYQKERIITSCCSYAVKLQLHAGCYHDCYGELLKDSLPHIILAPNAGIAAYTSWVPTLEVIKQMHVPLVLSDYCEEASHLAASCISSTTGTALKIQIQINPFRQPFRVEESALCLPCYSNCFVFGF</sequence>
<protein>
    <submittedName>
        <fullName evidence="2">Zinc ion binding</fullName>
    </submittedName>
</protein>
<keyword evidence="3" id="KW-1185">Reference proteome</keyword>
<organism evidence="2 3">
    <name type="scientific">Striga hermonthica</name>
    <name type="common">Purple witchweed</name>
    <name type="synonym">Buchnera hermonthica</name>
    <dbReference type="NCBI Taxonomy" id="68872"/>
    <lineage>
        <taxon>Eukaryota</taxon>
        <taxon>Viridiplantae</taxon>
        <taxon>Streptophyta</taxon>
        <taxon>Embryophyta</taxon>
        <taxon>Tracheophyta</taxon>
        <taxon>Spermatophyta</taxon>
        <taxon>Magnoliopsida</taxon>
        <taxon>eudicotyledons</taxon>
        <taxon>Gunneridae</taxon>
        <taxon>Pentapetalae</taxon>
        <taxon>asterids</taxon>
        <taxon>lamiids</taxon>
        <taxon>Lamiales</taxon>
        <taxon>Orobanchaceae</taxon>
        <taxon>Buchnereae</taxon>
        <taxon>Striga</taxon>
    </lineage>
</organism>
<dbReference type="EMBL" id="CACSLK010027840">
    <property type="protein sequence ID" value="CAA0833685.1"/>
    <property type="molecule type" value="Genomic_DNA"/>
</dbReference>
<dbReference type="PANTHER" id="PTHR47570">
    <property type="entry name" value="ZINC ION BINDING PROTEIN"/>
    <property type="match status" value="1"/>
</dbReference>
<comment type="caution">
    <text evidence="2">The sequence shown here is derived from an EMBL/GenBank/DDBJ whole genome shotgun (WGS) entry which is preliminary data.</text>
</comment>